<dbReference type="PROSITE" id="PS00107">
    <property type="entry name" value="PROTEIN_KINASE_ATP"/>
    <property type="match status" value="1"/>
</dbReference>
<evidence type="ECO:0000256" key="8">
    <source>
        <dbReference type="ARBA" id="ARBA00022729"/>
    </source>
</evidence>
<evidence type="ECO:0000313" key="23">
    <source>
        <dbReference type="RefSeq" id="XP_021294845.1"/>
    </source>
</evidence>
<comment type="catalytic activity">
    <reaction evidence="17">
        <text>L-seryl-[protein] + ATP = O-phospho-L-seryl-[protein] + ADP + H(+)</text>
        <dbReference type="Rhea" id="RHEA:17989"/>
        <dbReference type="Rhea" id="RHEA-COMP:9863"/>
        <dbReference type="Rhea" id="RHEA-COMP:11604"/>
        <dbReference type="ChEBI" id="CHEBI:15378"/>
        <dbReference type="ChEBI" id="CHEBI:29999"/>
        <dbReference type="ChEBI" id="CHEBI:30616"/>
        <dbReference type="ChEBI" id="CHEBI:83421"/>
        <dbReference type="ChEBI" id="CHEBI:456216"/>
        <dbReference type="EC" id="2.7.11.1"/>
    </reaction>
</comment>
<keyword evidence="14 19" id="KW-0472">Membrane</keyword>
<organism evidence="22 23">
    <name type="scientific">Herrania umbratica</name>
    <dbReference type="NCBI Taxonomy" id="108875"/>
    <lineage>
        <taxon>Eukaryota</taxon>
        <taxon>Viridiplantae</taxon>
        <taxon>Streptophyta</taxon>
        <taxon>Embryophyta</taxon>
        <taxon>Tracheophyta</taxon>
        <taxon>Spermatophyta</taxon>
        <taxon>Magnoliopsida</taxon>
        <taxon>eudicotyledons</taxon>
        <taxon>Gunneridae</taxon>
        <taxon>Pentapetalae</taxon>
        <taxon>rosids</taxon>
        <taxon>malvids</taxon>
        <taxon>Malvales</taxon>
        <taxon>Malvaceae</taxon>
        <taxon>Byttnerioideae</taxon>
        <taxon>Herrania</taxon>
    </lineage>
</organism>
<dbReference type="GeneID" id="110424576"/>
<evidence type="ECO:0000256" key="4">
    <source>
        <dbReference type="ARBA" id="ARBA00022553"/>
    </source>
</evidence>
<dbReference type="InterPro" id="IPR001245">
    <property type="entry name" value="Ser-Thr/Tyr_kinase_cat_dom"/>
</dbReference>
<accession>A0A6J1B696</accession>
<keyword evidence="6" id="KW-0808">Transferase</keyword>
<name>A0A6J1B696_9ROSI</name>
<evidence type="ECO:0000256" key="17">
    <source>
        <dbReference type="ARBA" id="ARBA00048679"/>
    </source>
</evidence>
<evidence type="ECO:0000256" key="7">
    <source>
        <dbReference type="ARBA" id="ARBA00022692"/>
    </source>
</evidence>
<dbReference type="GO" id="GO:0005524">
    <property type="term" value="F:ATP binding"/>
    <property type="evidence" value="ECO:0007669"/>
    <property type="project" value="UniProtKB-UniRule"/>
</dbReference>
<dbReference type="InterPro" id="IPR032675">
    <property type="entry name" value="LRR_dom_sf"/>
</dbReference>
<dbReference type="SUPFAM" id="SSF52058">
    <property type="entry name" value="L domain-like"/>
    <property type="match status" value="1"/>
</dbReference>
<evidence type="ECO:0000256" key="16">
    <source>
        <dbReference type="ARBA" id="ARBA00047899"/>
    </source>
</evidence>
<protein>
    <recommendedName>
        <fullName evidence="2">non-specific serine/threonine protein kinase</fullName>
        <ecNumber evidence="2">2.7.11.1</ecNumber>
    </recommendedName>
</protein>
<dbReference type="RefSeq" id="XP_021294845.1">
    <property type="nucleotide sequence ID" value="XM_021439170.1"/>
</dbReference>
<keyword evidence="12 18" id="KW-0067">ATP-binding</keyword>
<dbReference type="Gene3D" id="3.80.10.10">
    <property type="entry name" value="Ribonuclease Inhibitor"/>
    <property type="match status" value="1"/>
</dbReference>
<evidence type="ECO:0000256" key="14">
    <source>
        <dbReference type="ARBA" id="ARBA00023136"/>
    </source>
</evidence>
<dbReference type="PROSITE" id="PS50011">
    <property type="entry name" value="PROTEIN_KINASE_DOM"/>
    <property type="match status" value="1"/>
</dbReference>
<dbReference type="InterPro" id="IPR001611">
    <property type="entry name" value="Leu-rich_rpt"/>
</dbReference>
<dbReference type="PANTHER" id="PTHR45631:SF206">
    <property type="entry name" value="PROTEIN KINASE DOMAIN-CONTAINING PROTEIN"/>
    <property type="match status" value="1"/>
</dbReference>
<evidence type="ECO:0000256" key="9">
    <source>
        <dbReference type="ARBA" id="ARBA00022737"/>
    </source>
</evidence>
<dbReference type="EC" id="2.7.11.1" evidence="2"/>
<keyword evidence="11" id="KW-0418">Kinase</keyword>
<dbReference type="OrthoDB" id="10284665at2759"/>
<dbReference type="InterPro" id="IPR024788">
    <property type="entry name" value="Malectin-like_Carb-bd_dom"/>
</dbReference>
<dbReference type="InterPro" id="IPR008271">
    <property type="entry name" value="Ser/Thr_kinase_AS"/>
</dbReference>
<keyword evidence="5" id="KW-0433">Leucine-rich repeat</keyword>
<dbReference type="PROSITE" id="PS00108">
    <property type="entry name" value="PROTEIN_KINASE_ST"/>
    <property type="match status" value="1"/>
</dbReference>
<keyword evidence="10 18" id="KW-0547">Nucleotide-binding</keyword>
<evidence type="ECO:0000259" key="21">
    <source>
        <dbReference type="PROSITE" id="PS50011"/>
    </source>
</evidence>
<dbReference type="InterPro" id="IPR017441">
    <property type="entry name" value="Protein_kinase_ATP_BS"/>
</dbReference>
<dbReference type="FunFam" id="1.10.510.10:FF:000146">
    <property type="entry name" value="LRR receptor-like serine/threonine-protein kinase IOS1"/>
    <property type="match status" value="1"/>
</dbReference>
<dbReference type="SUPFAM" id="SSF56112">
    <property type="entry name" value="Protein kinase-like (PK-like)"/>
    <property type="match status" value="1"/>
</dbReference>
<dbReference type="AlphaFoldDB" id="A0A6J1B696"/>
<dbReference type="SMART" id="SM00220">
    <property type="entry name" value="S_TKc"/>
    <property type="match status" value="1"/>
</dbReference>
<evidence type="ECO:0000256" key="5">
    <source>
        <dbReference type="ARBA" id="ARBA00022614"/>
    </source>
</evidence>
<dbReference type="FunFam" id="3.80.10.10:FF:000129">
    <property type="entry name" value="Leucine-rich repeat receptor-like kinase"/>
    <property type="match status" value="1"/>
</dbReference>
<evidence type="ECO:0000313" key="22">
    <source>
        <dbReference type="Proteomes" id="UP000504621"/>
    </source>
</evidence>
<evidence type="ECO:0000256" key="18">
    <source>
        <dbReference type="PROSITE-ProRule" id="PRU10141"/>
    </source>
</evidence>
<dbReference type="Pfam" id="PF07714">
    <property type="entry name" value="PK_Tyr_Ser-Thr"/>
    <property type="match status" value="1"/>
</dbReference>
<evidence type="ECO:0000256" key="13">
    <source>
        <dbReference type="ARBA" id="ARBA00022989"/>
    </source>
</evidence>
<evidence type="ECO:0000256" key="2">
    <source>
        <dbReference type="ARBA" id="ARBA00012513"/>
    </source>
</evidence>
<evidence type="ECO:0000256" key="20">
    <source>
        <dbReference type="SAM" id="SignalP"/>
    </source>
</evidence>
<dbReference type="Pfam" id="PF12819">
    <property type="entry name" value="Malectin_like"/>
    <property type="match status" value="1"/>
</dbReference>
<keyword evidence="4" id="KW-0597">Phosphoprotein</keyword>
<feature type="binding site" evidence="18">
    <location>
        <position position="591"/>
    </location>
    <ligand>
        <name>ATP</name>
        <dbReference type="ChEBI" id="CHEBI:30616"/>
    </ligand>
</feature>
<dbReference type="Gene3D" id="1.10.510.10">
    <property type="entry name" value="Transferase(Phosphotransferase) domain 1"/>
    <property type="match status" value="1"/>
</dbReference>
<keyword evidence="22" id="KW-1185">Reference proteome</keyword>
<evidence type="ECO:0000256" key="1">
    <source>
        <dbReference type="ARBA" id="ARBA00004167"/>
    </source>
</evidence>
<dbReference type="GO" id="GO:0016020">
    <property type="term" value="C:membrane"/>
    <property type="evidence" value="ECO:0007669"/>
    <property type="project" value="UniProtKB-SubCell"/>
</dbReference>
<evidence type="ECO:0000256" key="3">
    <source>
        <dbReference type="ARBA" id="ARBA00022527"/>
    </source>
</evidence>
<comment type="catalytic activity">
    <reaction evidence="16">
        <text>L-threonyl-[protein] + ATP = O-phospho-L-threonyl-[protein] + ADP + H(+)</text>
        <dbReference type="Rhea" id="RHEA:46608"/>
        <dbReference type="Rhea" id="RHEA-COMP:11060"/>
        <dbReference type="Rhea" id="RHEA-COMP:11605"/>
        <dbReference type="ChEBI" id="CHEBI:15378"/>
        <dbReference type="ChEBI" id="CHEBI:30013"/>
        <dbReference type="ChEBI" id="CHEBI:30616"/>
        <dbReference type="ChEBI" id="CHEBI:61977"/>
        <dbReference type="ChEBI" id="CHEBI:456216"/>
        <dbReference type="EC" id="2.7.11.1"/>
    </reaction>
</comment>
<keyword evidence="8 20" id="KW-0732">Signal</keyword>
<dbReference type="Proteomes" id="UP000504621">
    <property type="component" value="Unplaced"/>
</dbReference>
<feature type="signal peptide" evidence="20">
    <location>
        <begin position="1"/>
        <end position="24"/>
    </location>
</feature>
<feature type="transmembrane region" description="Helical" evidence="19">
    <location>
        <begin position="506"/>
        <end position="528"/>
    </location>
</feature>
<proteinExistence type="predicted"/>
<dbReference type="Gene3D" id="3.30.200.20">
    <property type="entry name" value="Phosphorylase Kinase, domain 1"/>
    <property type="match status" value="1"/>
</dbReference>
<evidence type="ECO:0000256" key="19">
    <source>
        <dbReference type="SAM" id="Phobius"/>
    </source>
</evidence>
<keyword evidence="3" id="KW-0723">Serine/threonine-protein kinase</keyword>
<feature type="domain" description="Protein kinase" evidence="21">
    <location>
        <begin position="563"/>
        <end position="834"/>
    </location>
</feature>
<dbReference type="Pfam" id="PF00560">
    <property type="entry name" value="LRR_1"/>
    <property type="match status" value="2"/>
</dbReference>
<evidence type="ECO:0000256" key="12">
    <source>
        <dbReference type="ARBA" id="ARBA00022840"/>
    </source>
</evidence>
<dbReference type="InterPro" id="IPR000719">
    <property type="entry name" value="Prot_kinase_dom"/>
</dbReference>
<dbReference type="PANTHER" id="PTHR45631">
    <property type="entry name" value="OS07G0107800 PROTEIN-RELATED"/>
    <property type="match status" value="1"/>
</dbReference>
<reference evidence="23" key="1">
    <citation type="submission" date="2025-08" db="UniProtKB">
        <authorList>
            <consortium name="RefSeq"/>
        </authorList>
    </citation>
    <scope>IDENTIFICATION</scope>
    <source>
        <tissue evidence="23">Leaf</tissue>
    </source>
</reference>
<dbReference type="FunFam" id="3.30.200.20:FF:000394">
    <property type="entry name" value="Leucine-rich repeat receptor-like protein kinase"/>
    <property type="match status" value="1"/>
</dbReference>
<evidence type="ECO:0000256" key="10">
    <source>
        <dbReference type="ARBA" id="ARBA00022741"/>
    </source>
</evidence>
<evidence type="ECO:0000256" key="6">
    <source>
        <dbReference type="ARBA" id="ARBA00022679"/>
    </source>
</evidence>
<dbReference type="CDD" id="cd14066">
    <property type="entry name" value="STKc_IRAK"/>
    <property type="match status" value="1"/>
</dbReference>
<keyword evidence="7 19" id="KW-0812">Transmembrane</keyword>
<keyword evidence="13 19" id="KW-1133">Transmembrane helix</keyword>
<evidence type="ECO:0000256" key="15">
    <source>
        <dbReference type="ARBA" id="ARBA00023170"/>
    </source>
</evidence>
<keyword evidence="9" id="KW-0677">Repeat</keyword>
<evidence type="ECO:0000256" key="11">
    <source>
        <dbReference type="ARBA" id="ARBA00022777"/>
    </source>
</evidence>
<dbReference type="InterPro" id="IPR011009">
    <property type="entry name" value="Kinase-like_dom_sf"/>
</dbReference>
<comment type="subcellular location">
    <subcellularLocation>
        <location evidence="1">Membrane</location>
        <topology evidence="1">Single-pass membrane protein</topology>
    </subcellularLocation>
</comment>
<dbReference type="GO" id="GO:0004674">
    <property type="term" value="F:protein serine/threonine kinase activity"/>
    <property type="evidence" value="ECO:0007669"/>
    <property type="project" value="UniProtKB-KW"/>
</dbReference>
<feature type="chain" id="PRO_5026772057" description="non-specific serine/threonine protein kinase" evidence="20">
    <location>
        <begin position="25"/>
        <end position="870"/>
    </location>
</feature>
<sequence>MMKILLFFLSVVLSFSTHMVQVYAETGFTNIDCGIVNGYTDESTSLYYYPDTLLEAMAEIGMNANISNEYMTSASNQQLRTLRSFPNGSRNCYNLKVEIGNTILVRASFMYGNYDGLNLTPTFDLFLGVQEWTTVNFTGPETIVRKEIIHIPTTEDIDICLVKKGSTTPFISALELRPLPDSTYKRTTSEYLVLLKRTDIGSTTNGSIFRYNDDISDRIWSPPDSPNNVKPIIDASNRGSLDDGDYKVPIPVMATAVTTTSDNVTSLSFKWKPETKNCYVYLHFAEVENLHSNEFREFDISVNGELPIGIVTVKPSEKPQTWESPFTFTGQDVEIKLNRTANSTHPPILNAVEIFMLYNFSKVPTERNDVEAIRGIRESLGVKKNWQGDPCFPADLHWDGVECEDINSITTVNLRSWGLKGNIPKYFGNLASIVTLDLSNNSLEGDVPDLLLHLRDLKLLNLSFNNLRGSVPPELIEKNGSDGFHLFLDGNPDLCLSGSCGKKQPVAAIVASATAVVFVLLVVFIISWKLKRERKEHMPLEEARPLESRNNQFTYSEVVSITNNFEKVIGKGGFGTVYYGCLNDDTEVAVKMLSESSNQGSEQFQAEAKLLMTVHHKNLTSLIGYCNDGKNMGLIYEYMCNGNLEWHLKDRNRNSLGWEQRLKIAIDAAQGLEYLHEGIKPPVIHRDVKSSNILLDRKFRAKLADFGLSKAFKLESSSGVTTDKVCGTPGYLDPEYYISTRLTKQNDVYSFGVVLLEMITGQSAIIRRNNEYIILVKWVTPMLERGDIQNILDQHLGVYDINSVWKAVDLAMTCVSSNPEARPNMSSTVMDLKVCLKMQMAWSKKLESRSAESIEIIPLNIGTGSVPSAR</sequence>
<gene>
    <name evidence="23" type="primary">LOC110424576</name>
</gene>
<keyword evidence="15" id="KW-0675">Receptor</keyword>